<protein>
    <submittedName>
        <fullName evidence="1">Uncharacterized protein</fullName>
    </submittedName>
</protein>
<keyword evidence="2" id="KW-1185">Reference proteome</keyword>
<evidence type="ECO:0000313" key="2">
    <source>
        <dbReference type="Proteomes" id="UP000287188"/>
    </source>
</evidence>
<dbReference type="AlphaFoldDB" id="A0A402AVP8"/>
<organism evidence="1 2">
    <name type="scientific">Dictyobacter kobayashii</name>
    <dbReference type="NCBI Taxonomy" id="2014872"/>
    <lineage>
        <taxon>Bacteria</taxon>
        <taxon>Bacillati</taxon>
        <taxon>Chloroflexota</taxon>
        <taxon>Ktedonobacteria</taxon>
        <taxon>Ktedonobacterales</taxon>
        <taxon>Dictyobacteraceae</taxon>
        <taxon>Dictyobacter</taxon>
    </lineage>
</organism>
<comment type="caution">
    <text evidence="1">The sequence shown here is derived from an EMBL/GenBank/DDBJ whole genome shotgun (WGS) entry which is preliminary data.</text>
</comment>
<accession>A0A402AVP8</accession>
<dbReference type="Proteomes" id="UP000287188">
    <property type="component" value="Unassembled WGS sequence"/>
</dbReference>
<dbReference type="EMBL" id="BIFS01000002">
    <property type="protein sequence ID" value="GCE23154.1"/>
    <property type="molecule type" value="Genomic_DNA"/>
</dbReference>
<gene>
    <name evidence="1" type="ORF">KDK_69540</name>
</gene>
<sequence length="95" mass="10778">MRLTGQISFLSGTPIMDFGTRVLTLWATSLTGLSYDRGTNRSILLPLLLVDGKSRQIEWDQNTFCLGVLCFYDMLVLHRLSFASLGCFYSYQVNE</sequence>
<name>A0A402AVP8_9CHLR</name>
<reference evidence="2" key="1">
    <citation type="submission" date="2018-12" db="EMBL/GenBank/DDBJ databases">
        <title>Tengunoibacter tsumagoiensis gen. nov., sp. nov., Dictyobacter kobayashii sp. nov., D. alpinus sp. nov., and D. joshuensis sp. nov. and description of Dictyobacteraceae fam. nov. within the order Ktedonobacterales isolated from Tengu-no-mugimeshi.</title>
        <authorList>
            <person name="Wang C.M."/>
            <person name="Zheng Y."/>
            <person name="Sakai Y."/>
            <person name="Toyoda A."/>
            <person name="Minakuchi Y."/>
            <person name="Abe K."/>
            <person name="Yokota A."/>
            <person name="Yabe S."/>
        </authorList>
    </citation>
    <scope>NUCLEOTIDE SEQUENCE [LARGE SCALE GENOMIC DNA]</scope>
    <source>
        <strain evidence="2">Uno11</strain>
    </source>
</reference>
<proteinExistence type="predicted"/>
<evidence type="ECO:0000313" key="1">
    <source>
        <dbReference type="EMBL" id="GCE23154.1"/>
    </source>
</evidence>